<proteinExistence type="predicted"/>
<dbReference type="OrthoDB" id="2423208at2759"/>
<evidence type="ECO:0000313" key="1">
    <source>
        <dbReference type="EMBL" id="CAG8533239.1"/>
    </source>
</evidence>
<sequence>MDSLWSETLKEKNINTGSNYAQLVSCEGVTIENIGDKQSFETQIKEGSSQSKQRLEIEDKENHRTTYKRQRMEHLDNANVFNTDDNEYELEKQAEQTVQYNGKMWVVNKINVRDALTKWQKQMGRSRTDLAYYDIIDITPGTNSEFIRSLPNDAKRVIMRFGSTEQQSVTENVKELIVKFIKADDFRKIADESYNETRQNDTLKFVWDFVNLLADSFERESDLADFDLSELAYREIFLAPAIRSLFRGMHREMHIFFGEKHLFASSEELNLKKTDRETRGVGNKVDIIWSLKSTDIEFSVGEVSGPPNKRDHSHFFGDKLKIAKMLKIIIKHGGAGVKLGSLKLYGLQIYNNEAIA</sequence>
<evidence type="ECO:0000313" key="2">
    <source>
        <dbReference type="Proteomes" id="UP000789405"/>
    </source>
</evidence>
<comment type="caution">
    <text evidence="1">The sequence shown here is derived from an EMBL/GenBank/DDBJ whole genome shotgun (WGS) entry which is preliminary data.</text>
</comment>
<gene>
    <name evidence="1" type="ORF">DERYTH_LOCUS4447</name>
</gene>
<reference evidence="1" key="1">
    <citation type="submission" date="2021-06" db="EMBL/GenBank/DDBJ databases">
        <authorList>
            <person name="Kallberg Y."/>
            <person name="Tangrot J."/>
            <person name="Rosling A."/>
        </authorList>
    </citation>
    <scope>NUCLEOTIDE SEQUENCE</scope>
    <source>
        <strain evidence="1">MA453B</strain>
    </source>
</reference>
<organism evidence="1 2">
    <name type="scientific">Dentiscutata erythropus</name>
    <dbReference type="NCBI Taxonomy" id="1348616"/>
    <lineage>
        <taxon>Eukaryota</taxon>
        <taxon>Fungi</taxon>
        <taxon>Fungi incertae sedis</taxon>
        <taxon>Mucoromycota</taxon>
        <taxon>Glomeromycotina</taxon>
        <taxon>Glomeromycetes</taxon>
        <taxon>Diversisporales</taxon>
        <taxon>Gigasporaceae</taxon>
        <taxon>Dentiscutata</taxon>
    </lineage>
</organism>
<keyword evidence="2" id="KW-1185">Reference proteome</keyword>
<protein>
    <submittedName>
        <fullName evidence="1">10765_t:CDS:1</fullName>
    </submittedName>
</protein>
<dbReference type="AlphaFoldDB" id="A0A9N9AMD1"/>
<dbReference type="EMBL" id="CAJVPY010001708">
    <property type="protein sequence ID" value="CAG8533239.1"/>
    <property type="molecule type" value="Genomic_DNA"/>
</dbReference>
<dbReference type="Proteomes" id="UP000789405">
    <property type="component" value="Unassembled WGS sequence"/>
</dbReference>
<name>A0A9N9AMD1_9GLOM</name>
<accession>A0A9N9AMD1</accession>